<dbReference type="EMBL" id="APVH01000012">
    <property type="protein sequence ID" value="EPX84800.1"/>
    <property type="molecule type" value="Genomic_DNA"/>
</dbReference>
<dbReference type="STRING" id="1123237.Salmuc_01373"/>
<gene>
    <name evidence="1" type="ORF">Salmuc_01373</name>
</gene>
<dbReference type="AlphaFoldDB" id="S9S3M6"/>
<dbReference type="HOGENOM" id="CLU_153696_0_0_5"/>
<dbReference type="Proteomes" id="UP000015347">
    <property type="component" value="Unassembled WGS sequence"/>
</dbReference>
<reference evidence="2" key="1">
    <citation type="journal article" date="2014" name="Stand. Genomic Sci.">
        <title>Genome sequence of the exopolysaccharide-producing Salipiger mucosus type strain (DSM 16094(T)), a moderately halophilic member of the Roseobacter clade.</title>
        <authorList>
            <person name="Riedel T."/>
            <person name="Spring S."/>
            <person name="Fiebig A."/>
            <person name="Petersen J."/>
            <person name="Kyrpides N.C."/>
            <person name="Goker M."/>
            <person name="Klenk H.P."/>
        </authorList>
    </citation>
    <scope>NUCLEOTIDE SEQUENCE [LARGE SCALE GENOMIC DNA]</scope>
    <source>
        <strain evidence="2">DSM 16094</strain>
    </source>
</reference>
<protein>
    <submittedName>
        <fullName evidence="1">Putative bacteriophage protein</fullName>
    </submittedName>
</protein>
<dbReference type="OrthoDB" id="9813793at2"/>
<accession>S9S3M6</accession>
<sequence>MDYEAIAKWALSGTTGASAETMARHFLGMPTSGAYPHDGGDFRRCESLLEAVPELRERLPEMAQVNAYWATLVEHWEDIRMAGDKYARIRSVIGPLETADPGHVDLGGGVSMRFGR</sequence>
<dbReference type="RefSeq" id="WP_020042126.1">
    <property type="nucleotide sequence ID" value="NZ_KE557274.1"/>
</dbReference>
<evidence type="ECO:0000313" key="1">
    <source>
        <dbReference type="EMBL" id="EPX84800.1"/>
    </source>
</evidence>
<evidence type="ECO:0000313" key="2">
    <source>
        <dbReference type="Proteomes" id="UP000015347"/>
    </source>
</evidence>
<organism evidence="1 2">
    <name type="scientific">Salipiger mucosus DSM 16094</name>
    <dbReference type="NCBI Taxonomy" id="1123237"/>
    <lineage>
        <taxon>Bacteria</taxon>
        <taxon>Pseudomonadati</taxon>
        <taxon>Pseudomonadota</taxon>
        <taxon>Alphaproteobacteria</taxon>
        <taxon>Rhodobacterales</taxon>
        <taxon>Roseobacteraceae</taxon>
        <taxon>Salipiger</taxon>
    </lineage>
</organism>
<name>S9S3M6_9RHOB</name>
<proteinExistence type="predicted"/>
<comment type="caution">
    <text evidence="1">The sequence shown here is derived from an EMBL/GenBank/DDBJ whole genome shotgun (WGS) entry which is preliminary data.</text>
</comment>
<keyword evidence="2" id="KW-1185">Reference proteome</keyword>